<protein>
    <submittedName>
        <fullName evidence="4">Zinc ribbon domain-containing protein</fullName>
    </submittedName>
</protein>
<dbReference type="Pfam" id="PF07282">
    <property type="entry name" value="Cas12f1-like_TNB"/>
    <property type="match status" value="1"/>
</dbReference>
<reference evidence="4" key="1">
    <citation type="submission" date="2024-07" db="EMBL/GenBank/DDBJ databases">
        <authorList>
            <person name="Yu S.T."/>
        </authorList>
    </citation>
    <scope>NUCLEOTIDE SEQUENCE</scope>
    <source>
        <strain evidence="4">R35</strain>
    </source>
</reference>
<keyword evidence="1" id="KW-0238">DNA-binding</keyword>
<organism evidence="4">
    <name type="scientific">Streptomyces sp. R35</name>
    <dbReference type="NCBI Taxonomy" id="3238630"/>
    <lineage>
        <taxon>Bacteria</taxon>
        <taxon>Bacillati</taxon>
        <taxon>Actinomycetota</taxon>
        <taxon>Actinomycetes</taxon>
        <taxon>Kitasatosporales</taxon>
        <taxon>Streptomycetaceae</taxon>
        <taxon>Streptomyces</taxon>
    </lineage>
</organism>
<dbReference type="AlphaFoldDB" id="A0AB39S8F4"/>
<evidence type="ECO:0000259" key="3">
    <source>
        <dbReference type="Pfam" id="PF07282"/>
    </source>
</evidence>
<dbReference type="RefSeq" id="WP_369259201.1">
    <property type="nucleotide sequence ID" value="NZ_CP163440.1"/>
</dbReference>
<evidence type="ECO:0000256" key="2">
    <source>
        <dbReference type="SAM" id="MobiDB-lite"/>
    </source>
</evidence>
<dbReference type="GO" id="GO:0003677">
    <property type="term" value="F:DNA binding"/>
    <property type="evidence" value="ECO:0007669"/>
    <property type="project" value="UniProtKB-KW"/>
</dbReference>
<gene>
    <name evidence="4" type="ORF">AB5J50_17830</name>
</gene>
<feature type="domain" description="Cas12f1-like TNB" evidence="3">
    <location>
        <begin position="396"/>
        <end position="464"/>
    </location>
</feature>
<proteinExistence type="predicted"/>
<name>A0AB39S8F4_9ACTN</name>
<accession>A0AB39S8F4</accession>
<feature type="compositionally biased region" description="Basic residues" evidence="2">
    <location>
        <begin position="554"/>
        <end position="567"/>
    </location>
</feature>
<evidence type="ECO:0000313" key="4">
    <source>
        <dbReference type="EMBL" id="XDQ62528.1"/>
    </source>
</evidence>
<feature type="region of interest" description="Disordered" evidence="2">
    <location>
        <begin position="490"/>
        <end position="617"/>
    </location>
</feature>
<sequence length="617" mass="66423">MSRKLALGEGEAARIACARGVLRTGVEEKTGGVVPAGVLAERVGWAADLVSGMVAALLAEHWNTTDVDVLARGEDAGGRTLPSNAWMALRRLGWTVSPAEGIKVNDRIVRMAQEAAGRTLRAAKWRADLTAGVLATWPADPSKRTPQEWDQVREAVPGGRSLPSGGIKARTRQITSFVTKHGRMPIDVFEAEAAPRSARALPLSACDRQQATLRIDQGRVRADLAHTHAVPTTQRSGHTVALGVDWGLNTLLSAGAARLHDDGRITALGSGAMFRAAGALAKQHRLRRQGEHLHTKADLPHARLRSRGGTPIQRLINGVEEHALTGRHAVLDDEVRAVGARRSNLNAALAWSAARWAVDQAVTAGASVIYVEDLRSMEARGMGRTLNTRLSQQIRGQIVDRMRHLAAEAGIAVVTVPARNTSRHCPQCLVPLRHRKAPDRPTTPGWKWALCGSCGRQGDRDQGAWRRIAARGLTHQTKTVTDRTSGTMTIRTVTDTLEAGAAITPTAPKAGRDRSKTGPTRQHAARPTPRRRRTPSPTRPPGPAGRRPEGHAHTDRHRLPRAAHRHQGVTTISTPTRGRHRPRGAALGAGFHHHAHATPPQWAEPVPGTTPDTGSLS</sequence>
<evidence type="ECO:0000256" key="1">
    <source>
        <dbReference type="ARBA" id="ARBA00023125"/>
    </source>
</evidence>
<dbReference type="InterPro" id="IPR010095">
    <property type="entry name" value="Cas12f1-like_TNB"/>
</dbReference>
<dbReference type="EMBL" id="CP163440">
    <property type="protein sequence ID" value="XDQ62528.1"/>
    <property type="molecule type" value="Genomic_DNA"/>
</dbReference>